<sequence>MAMPEVLAELSDTIRPISRREFNAWGADGWFDDERVELIDGVIVAMAAEGGPHLKVVMWLTNHFARHLDPDRMVGVSHPYAVSEYSQPVPDLAIVRTADFHAITDAVAAAELVVEVAHSSRRRDLVVKARLYAEAAVPEYWVLDLVQRRLVVHTDPVDGAYTTVDTTSEDAAVEVLGVTVPLPTVFSLTS</sequence>
<evidence type="ECO:0000313" key="2">
    <source>
        <dbReference type="EMBL" id="AXV05026.1"/>
    </source>
</evidence>
<gene>
    <name evidence="2" type="ORF">DVS28_a0319</name>
</gene>
<dbReference type="EMBL" id="CP031165">
    <property type="protein sequence ID" value="AXV05026.1"/>
    <property type="molecule type" value="Genomic_DNA"/>
</dbReference>
<organism evidence="2 3">
    <name type="scientific">Euzebya pacifica</name>
    <dbReference type="NCBI Taxonomy" id="1608957"/>
    <lineage>
        <taxon>Bacteria</taxon>
        <taxon>Bacillati</taxon>
        <taxon>Actinomycetota</taxon>
        <taxon>Nitriliruptoria</taxon>
        <taxon>Euzebyales</taxon>
    </lineage>
</organism>
<proteinExistence type="predicted"/>
<name>A0A346XS29_9ACTN</name>
<evidence type="ECO:0000313" key="3">
    <source>
        <dbReference type="Proteomes" id="UP000264006"/>
    </source>
</evidence>
<accession>A0A346XS29</accession>
<dbReference type="AlphaFoldDB" id="A0A346XS29"/>
<dbReference type="PANTHER" id="PTHR35400">
    <property type="entry name" value="SLR1083 PROTEIN"/>
    <property type="match status" value="1"/>
</dbReference>
<dbReference type="PANTHER" id="PTHR35400:SF3">
    <property type="entry name" value="SLL1072 PROTEIN"/>
    <property type="match status" value="1"/>
</dbReference>
<dbReference type="Proteomes" id="UP000264006">
    <property type="component" value="Chromosome"/>
</dbReference>
<dbReference type="InterPro" id="IPR008538">
    <property type="entry name" value="Uma2"/>
</dbReference>
<feature type="domain" description="Putative restriction endonuclease" evidence="1">
    <location>
        <begin position="32"/>
        <end position="174"/>
    </location>
</feature>
<dbReference type="InterPro" id="IPR012296">
    <property type="entry name" value="Nuclease_put_TT1808"/>
</dbReference>
<dbReference type="SUPFAM" id="SSF52980">
    <property type="entry name" value="Restriction endonuclease-like"/>
    <property type="match status" value="1"/>
</dbReference>
<dbReference type="InterPro" id="IPR011335">
    <property type="entry name" value="Restrct_endonuc-II-like"/>
</dbReference>
<keyword evidence="3" id="KW-1185">Reference proteome</keyword>
<dbReference type="Gene3D" id="3.90.1570.10">
    <property type="entry name" value="tt1808, chain A"/>
    <property type="match status" value="1"/>
</dbReference>
<dbReference type="KEGG" id="euz:DVS28_a0319"/>
<dbReference type="CDD" id="cd06260">
    <property type="entry name" value="DUF820-like"/>
    <property type="match status" value="1"/>
</dbReference>
<dbReference type="Pfam" id="PF05685">
    <property type="entry name" value="Uma2"/>
    <property type="match status" value="1"/>
</dbReference>
<protein>
    <recommendedName>
        <fullName evidence="1">Putative restriction endonuclease domain-containing protein</fullName>
    </recommendedName>
</protein>
<evidence type="ECO:0000259" key="1">
    <source>
        <dbReference type="Pfam" id="PF05685"/>
    </source>
</evidence>
<reference evidence="2 3" key="1">
    <citation type="submission" date="2018-09" db="EMBL/GenBank/DDBJ databases">
        <title>Complete genome sequence of Euzebya sp. DY32-46 isolated from seawater of Pacific Ocean.</title>
        <authorList>
            <person name="Xu L."/>
            <person name="Wu Y.-H."/>
            <person name="Xu X.-W."/>
        </authorList>
    </citation>
    <scope>NUCLEOTIDE SEQUENCE [LARGE SCALE GENOMIC DNA]</scope>
    <source>
        <strain evidence="2 3">DY32-46</strain>
    </source>
</reference>